<dbReference type="PANTHER" id="PTHR32133">
    <property type="entry name" value="OS07G0120400 PROTEIN"/>
    <property type="match status" value="1"/>
</dbReference>
<evidence type="ECO:0000313" key="1">
    <source>
        <dbReference type="EnsemblPlants" id="EMT15940"/>
    </source>
</evidence>
<dbReference type="ExpressionAtlas" id="R7WA64">
    <property type="expression patterns" value="baseline"/>
</dbReference>
<dbReference type="EnsemblPlants" id="EMT15940">
    <property type="protein sequence ID" value="EMT15940"/>
    <property type="gene ID" value="F775_08228"/>
</dbReference>
<organism evidence="1">
    <name type="scientific">Aegilops tauschii</name>
    <name type="common">Tausch's goatgrass</name>
    <name type="synonym">Aegilops squarrosa</name>
    <dbReference type="NCBI Taxonomy" id="37682"/>
    <lineage>
        <taxon>Eukaryota</taxon>
        <taxon>Viridiplantae</taxon>
        <taxon>Streptophyta</taxon>
        <taxon>Embryophyta</taxon>
        <taxon>Tracheophyta</taxon>
        <taxon>Spermatophyta</taxon>
        <taxon>Magnoliopsida</taxon>
        <taxon>Liliopsida</taxon>
        <taxon>Poales</taxon>
        <taxon>Poaceae</taxon>
        <taxon>BOP clade</taxon>
        <taxon>Pooideae</taxon>
        <taxon>Triticodae</taxon>
        <taxon>Triticeae</taxon>
        <taxon>Triticinae</taxon>
        <taxon>Aegilops</taxon>
    </lineage>
</organism>
<protein>
    <recommendedName>
        <fullName evidence="2">F-box associated domain-containing protein</fullName>
    </recommendedName>
</protein>
<proteinExistence type="predicted"/>
<name>R7WA64_AEGTA</name>
<reference evidence="1" key="1">
    <citation type="submission" date="2015-06" db="UniProtKB">
        <authorList>
            <consortium name="EnsemblPlants"/>
        </authorList>
    </citation>
    <scope>IDENTIFICATION</scope>
</reference>
<sequence>MLGFLYNYRYTDEGAPYWTSHFRAAAALPPRVRRDRKHWRALDSRHGLVLFDTPESDGHLVVSDLVTGEHWKIDGHITFPDACNATVLCARDGCDHRDCHGGPFLVACVDSVVAGDRRITCAMFYSSVTGKWIDPIFVEQPNVIDARGHSAVLGNKVYVPCVKDGSVVEYNTRENKLSVIKAPFEVQDQKIELMGVEDGMLLFASVVKPRLYLWSMEAGPRGAAGRAQSRFIELGPLLPRPVLVDNTEVSAVGFAEGVGVIFIKTKVGLYTIHLKSKQSNQVHRGYINKVMPYMSFYTGGTDNCFQACTLSQISSSLSLAVRDDVVVLKMHSTEIFDVESLYSMHGLHFGPATWTGTQVLRLAKLHRMLGRKKAATDSDEDGENALTRGQRRSCFSAKLSAHA</sequence>
<evidence type="ECO:0008006" key="2">
    <source>
        <dbReference type="Google" id="ProtNLM"/>
    </source>
</evidence>
<dbReference type="PANTHER" id="PTHR32133:SF263">
    <property type="entry name" value="F-BOX DOMAIN-CONTAINING PROTEIN"/>
    <property type="match status" value="1"/>
</dbReference>
<dbReference type="AlphaFoldDB" id="R7WA64"/>
<accession>R7WA64</accession>